<name>A0A7J7IEQ2_9RHOD</name>
<keyword evidence="7" id="KW-1185">Reference proteome</keyword>
<dbReference type="InterPro" id="IPR024083">
    <property type="entry name" value="Fumarase/histidase_N"/>
</dbReference>
<dbReference type="GO" id="GO:0006108">
    <property type="term" value="P:malate metabolic process"/>
    <property type="evidence" value="ECO:0007669"/>
    <property type="project" value="TreeGrafter"/>
</dbReference>
<dbReference type="Gene3D" id="1.10.40.30">
    <property type="entry name" value="Fumarase/aspartase (C-terminal domain)"/>
    <property type="match status" value="1"/>
</dbReference>
<protein>
    <recommendedName>
        <fullName evidence="2">fumarate hydratase</fullName>
        <ecNumber evidence="2">4.2.1.2</ecNumber>
    </recommendedName>
</protein>
<dbReference type="SUPFAM" id="SSF48557">
    <property type="entry name" value="L-aspartase-like"/>
    <property type="match status" value="1"/>
</dbReference>
<dbReference type="Pfam" id="PF00206">
    <property type="entry name" value="Lyase_1"/>
    <property type="match status" value="1"/>
</dbReference>
<dbReference type="NCBIfam" id="TIGR00979">
    <property type="entry name" value="fumC_II"/>
    <property type="match status" value="1"/>
</dbReference>
<dbReference type="OrthoDB" id="1738025at2759"/>
<dbReference type="FunFam" id="1.20.200.10:FF:000001">
    <property type="entry name" value="Fumarate hydratase, mitochondrial"/>
    <property type="match status" value="1"/>
</dbReference>
<dbReference type="GO" id="GO:0005739">
    <property type="term" value="C:mitochondrion"/>
    <property type="evidence" value="ECO:0007669"/>
    <property type="project" value="TreeGrafter"/>
</dbReference>
<dbReference type="GO" id="GO:0006106">
    <property type="term" value="P:fumarate metabolic process"/>
    <property type="evidence" value="ECO:0007669"/>
    <property type="project" value="InterPro"/>
</dbReference>
<feature type="domain" description="Fumarate lyase N-terminal" evidence="4">
    <location>
        <begin position="132"/>
        <end position="462"/>
    </location>
</feature>
<dbReference type="PANTHER" id="PTHR11444:SF1">
    <property type="entry name" value="FUMARATE HYDRATASE, MITOCHONDRIAL"/>
    <property type="match status" value="1"/>
</dbReference>
<organism evidence="6 7">
    <name type="scientific">Cyanidiococcus yangmingshanensis</name>
    <dbReference type="NCBI Taxonomy" id="2690220"/>
    <lineage>
        <taxon>Eukaryota</taxon>
        <taxon>Rhodophyta</taxon>
        <taxon>Bangiophyceae</taxon>
        <taxon>Cyanidiales</taxon>
        <taxon>Cyanidiaceae</taxon>
        <taxon>Cyanidiococcus</taxon>
    </lineage>
</organism>
<dbReference type="Pfam" id="PF10415">
    <property type="entry name" value="FumaraseC_C"/>
    <property type="match status" value="1"/>
</dbReference>
<dbReference type="InterPro" id="IPR022761">
    <property type="entry name" value="Fumarate_lyase_N"/>
</dbReference>
<evidence type="ECO:0000259" key="4">
    <source>
        <dbReference type="Pfam" id="PF00206"/>
    </source>
</evidence>
<evidence type="ECO:0000256" key="3">
    <source>
        <dbReference type="ARBA" id="ARBA00023239"/>
    </source>
</evidence>
<dbReference type="CDD" id="cd01362">
    <property type="entry name" value="Fumarase_classII"/>
    <property type="match status" value="1"/>
</dbReference>
<dbReference type="NCBIfam" id="NF008909">
    <property type="entry name" value="PRK12273.1"/>
    <property type="match status" value="1"/>
</dbReference>
<dbReference type="GO" id="GO:0004333">
    <property type="term" value="F:fumarate hydratase activity"/>
    <property type="evidence" value="ECO:0007669"/>
    <property type="project" value="UniProtKB-EC"/>
</dbReference>
<evidence type="ECO:0000259" key="5">
    <source>
        <dbReference type="Pfam" id="PF10415"/>
    </source>
</evidence>
<evidence type="ECO:0000256" key="1">
    <source>
        <dbReference type="ARBA" id="ARBA00009084"/>
    </source>
</evidence>
<dbReference type="PROSITE" id="PS00163">
    <property type="entry name" value="FUMARATE_LYASES"/>
    <property type="match status" value="1"/>
</dbReference>
<dbReference type="HAMAP" id="MF_00743">
    <property type="entry name" value="FumaraseC"/>
    <property type="match status" value="1"/>
</dbReference>
<dbReference type="InterPro" id="IPR020557">
    <property type="entry name" value="Fumarate_lyase_CS"/>
</dbReference>
<sequence>MPLRRALDTAPARRQEYPHNCSCFRWCGAHMRVSCLCPRPSVRIVGTLRRQCSGVLAHLDRPDWSCEADLSGRGRSSVRWLRRSLGALGPESLSQRHRSGVLCLTRFLSSSGKGELHMQGDTRTERDTFGPILVPADRYYGAQTARSLRNFDICRDSDRMPGPIIHAFGELKRAAAKANMTLGALDQRIGEAIVRAAEQVAAGQLDDHFPLVVWQTGSGTQTNMNVNEVISNRAIEMLGGELGSKSPVHPNDHVNMSQSSNDTFPTAMHVACVLELERKLLPALRSLRDALQTKSAAFAEIIKIGRTHLQDAVPLTLGQEFSAYVQQLEFGEQRILGVLERLRFLAIGGTAVGTGLNSRRGFDALVCRELSEHTKTVFRPAPNKFEALASHDAMVEASGALNTVAVSLTKIANDIRFLGSGPRCGLGELQLPENEPGSSIMPGKVNPTQCEAMTMLCAQVMGNHVAVTIGGSNGHFQLNVYKPLIAQNVLHSIRLLADGMRSFETNCVQGIEANRERIAYLLERSLMLVTALNPVIGYDKAAAIAKRAHRENLSLREAALASGYITEEAFDRAVDPRQMLAPKDP</sequence>
<dbReference type="InterPro" id="IPR000362">
    <property type="entry name" value="Fumarate_lyase_fam"/>
</dbReference>
<dbReference type="InterPro" id="IPR018951">
    <property type="entry name" value="Fumarase_C_C"/>
</dbReference>
<evidence type="ECO:0000256" key="2">
    <source>
        <dbReference type="ARBA" id="ARBA00012921"/>
    </source>
</evidence>
<reference evidence="6 7" key="1">
    <citation type="journal article" date="2020" name="J. Phycol.">
        <title>Comparative genome analysis reveals Cyanidiococcus gen. nov., a new extremophilic red algal genus sister to Cyanidioschyzon (Cyanidioschyzonaceae, Rhodophyta).</title>
        <authorList>
            <person name="Liu S.-L."/>
            <person name="Chiang Y.-R."/>
            <person name="Yoon H.S."/>
            <person name="Fu H.-Y."/>
        </authorList>
    </citation>
    <scope>NUCLEOTIDE SEQUENCE [LARGE SCALE GENOMIC DNA]</scope>
    <source>
        <strain evidence="6 7">THAL066</strain>
    </source>
</reference>
<feature type="domain" description="Fumarase C C-terminal" evidence="5">
    <location>
        <begin position="528"/>
        <end position="580"/>
    </location>
</feature>
<dbReference type="EC" id="4.2.1.2" evidence="2"/>
<dbReference type="PANTHER" id="PTHR11444">
    <property type="entry name" value="ASPARTATEAMMONIA/ARGININOSUCCINATE/ADENYLOSUCCINATE LYASE"/>
    <property type="match status" value="1"/>
</dbReference>
<comment type="caution">
    <text evidence="6">The sequence shown here is derived from an EMBL/GenBank/DDBJ whole genome shotgun (WGS) entry which is preliminary data.</text>
</comment>
<dbReference type="Proteomes" id="UP000530660">
    <property type="component" value="Unassembled WGS sequence"/>
</dbReference>
<dbReference type="Gene3D" id="1.20.200.10">
    <property type="entry name" value="Fumarase/aspartase (Central domain)"/>
    <property type="match status" value="1"/>
</dbReference>
<dbReference type="PRINTS" id="PR00149">
    <property type="entry name" value="FUMRATELYASE"/>
</dbReference>
<proteinExistence type="inferred from homology"/>
<comment type="similarity">
    <text evidence="1">Belongs to the class-II fumarase/aspartase family. Fumarase subfamily.</text>
</comment>
<dbReference type="FunFam" id="1.10.40.30:FF:000002">
    <property type="entry name" value="Fumarate hydratase class II"/>
    <property type="match status" value="1"/>
</dbReference>
<dbReference type="AlphaFoldDB" id="A0A7J7IEQ2"/>
<evidence type="ECO:0000313" key="7">
    <source>
        <dbReference type="Proteomes" id="UP000530660"/>
    </source>
</evidence>
<dbReference type="InterPro" id="IPR005677">
    <property type="entry name" value="Fum_hydII"/>
</dbReference>
<dbReference type="FunFam" id="1.10.275.10:FF:000001">
    <property type="entry name" value="Fumarate hydratase, mitochondrial"/>
    <property type="match status" value="1"/>
</dbReference>
<dbReference type="GO" id="GO:0006099">
    <property type="term" value="P:tricarboxylic acid cycle"/>
    <property type="evidence" value="ECO:0007669"/>
    <property type="project" value="InterPro"/>
</dbReference>
<dbReference type="InterPro" id="IPR008948">
    <property type="entry name" value="L-Aspartase-like"/>
</dbReference>
<accession>A0A7J7IEQ2</accession>
<gene>
    <name evidence="6" type="primary">FUM2</name>
    <name evidence="6" type="ORF">F1559_001050</name>
</gene>
<keyword evidence="3" id="KW-0456">Lyase</keyword>
<dbReference type="EMBL" id="VWRR01000015">
    <property type="protein sequence ID" value="KAF6001210.1"/>
    <property type="molecule type" value="Genomic_DNA"/>
</dbReference>
<dbReference type="Gene3D" id="1.10.275.10">
    <property type="entry name" value="Fumarase/aspartase (N-terminal domain)"/>
    <property type="match status" value="1"/>
</dbReference>
<evidence type="ECO:0000313" key="6">
    <source>
        <dbReference type="EMBL" id="KAF6001210.1"/>
    </source>
</evidence>